<gene>
    <name evidence="1" type="ORF">TIFTF001_008533</name>
</gene>
<evidence type="ECO:0000313" key="2">
    <source>
        <dbReference type="Proteomes" id="UP001187192"/>
    </source>
</evidence>
<organism evidence="1 2">
    <name type="scientific">Ficus carica</name>
    <name type="common">Common fig</name>
    <dbReference type="NCBI Taxonomy" id="3494"/>
    <lineage>
        <taxon>Eukaryota</taxon>
        <taxon>Viridiplantae</taxon>
        <taxon>Streptophyta</taxon>
        <taxon>Embryophyta</taxon>
        <taxon>Tracheophyta</taxon>
        <taxon>Spermatophyta</taxon>
        <taxon>Magnoliopsida</taxon>
        <taxon>eudicotyledons</taxon>
        <taxon>Gunneridae</taxon>
        <taxon>Pentapetalae</taxon>
        <taxon>rosids</taxon>
        <taxon>fabids</taxon>
        <taxon>Rosales</taxon>
        <taxon>Moraceae</taxon>
        <taxon>Ficeae</taxon>
        <taxon>Ficus</taxon>
    </lineage>
</organism>
<dbReference type="Proteomes" id="UP001187192">
    <property type="component" value="Unassembled WGS sequence"/>
</dbReference>
<dbReference type="AlphaFoldDB" id="A0AA87ZTK6"/>
<proteinExistence type="predicted"/>
<name>A0AA87ZTK6_FICCA</name>
<reference evidence="1" key="1">
    <citation type="submission" date="2023-07" db="EMBL/GenBank/DDBJ databases">
        <title>draft genome sequence of fig (Ficus carica).</title>
        <authorList>
            <person name="Takahashi T."/>
            <person name="Nishimura K."/>
        </authorList>
    </citation>
    <scope>NUCLEOTIDE SEQUENCE</scope>
</reference>
<sequence>MRESREFQVDSASCEMIKDEVRMILMWSKIKSDELGGSPMISYAWGENISLDVILMKIQ</sequence>
<keyword evidence="2" id="KW-1185">Reference proteome</keyword>
<accession>A0AA87ZTK6</accession>
<comment type="caution">
    <text evidence="1">The sequence shown here is derived from an EMBL/GenBank/DDBJ whole genome shotgun (WGS) entry which is preliminary data.</text>
</comment>
<dbReference type="EMBL" id="BTGU01000009">
    <property type="protein sequence ID" value="GMN39290.1"/>
    <property type="molecule type" value="Genomic_DNA"/>
</dbReference>
<evidence type="ECO:0000313" key="1">
    <source>
        <dbReference type="EMBL" id="GMN39290.1"/>
    </source>
</evidence>
<protein>
    <submittedName>
        <fullName evidence="1">Uncharacterized protein</fullName>
    </submittedName>
</protein>